<dbReference type="AlphaFoldDB" id="A0AAD1TA86"/>
<feature type="chain" id="PRO_5041923971" description="Adipolin" evidence="12">
    <location>
        <begin position="16"/>
        <end position="325"/>
    </location>
</feature>
<feature type="domain" description="C1q" evidence="13">
    <location>
        <begin position="170"/>
        <end position="325"/>
    </location>
</feature>
<evidence type="ECO:0000256" key="1">
    <source>
        <dbReference type="ARBA" id="ARBA00004613"/>
    </source>
</evidence>
<dbReference type="Proteomes" id="UP001295444">
    <property type="component" value="Chromosome 10"/>
</dbReference>
<dbReference type="FunFam" id="2.60.120.40:FF:000012">
    <property type="entry name" value="Adipolin isoform X1"/>
    <property type="match status" value="1"/>
</dbReference>
<dbReference type="GO" id="GO:0046326">
    <property type="term" value="P:positive regulation of D-glucose import"/>
    <property type="evidence" value="ECO:0007669"/>
    <property type="project" value="TreeGrafter"/>
</dbReference>
<evidence type="ECO:0000256" key="3">
    <source>
        <dbReference type="ARBA" id="ARBA00022702"/>
    </source>
</evidence>
<dbReference type="Pfam" id="PF00386">
    <property type="entry name" value="C1q"/>
    <property type="match status" value="1"/>
</dbReference>
<evidence type="ECO:0000256" key="2">
    <source>
        <dbReference type="ARBA" id="ARBA00022525"/>
    </source>
</evidence>
<keyword evidence="4 12" id="KW-0732">Signal</keyword>
<dbReference type="GO" id="GO:0005615">
    <property type="term" value="C:extracellular space"/>
    <property type="evidence" value="ECO:0007669"/>
    <property type="project" value="TreeGrafter"/>
</dbReference>
<name>A0AAD1TA86_PELCU</name>
<keyword evidence="2" id="KW-0964">Secreted</keyword>
<dbReference type="PROSITE" id="PS50871">
    <property type="entry name" value="C1Q"/>
    <property type="match status" value="1"/>
</dbReference>
<dbReference type="InterPro" id="IPR052136">
    <property type="entry name" value="Adipolin/Erythroferrone-rel"/>
</dbReference>
<evidence type="ECO:0000256" key="8">
    <source>
        <dbReference type="ARBA" id="ARBA00070752"/>
    </source>
</evidence>
<reference evidence="14" key="1">
    <citation type="submission" date="2022-03" db="EMBL/GenBank/DDBJ databases">
        <authorList>
            <person name="Alioto T."/>
            <person name="Alioto T."/>
            <person name="Gomez Garrido J."/>
        </authorList>
    </citation>
    <scope>NUCLEOTIDE SEQUENCE</scope>
</reference>
<evidence type="ECO:0000256" key="5">
    <source>
        <dbReference type="ARBA" id="ARBA00023157"/>
    </source>
</evidence>
<evidence type="ECO:0000256" key="9">
    <source>
        <dbReference type="ARBA" id="ARBA00081134"/>
    </source>
</evidence>
<evidence type="ECO:0000256" key="11">
    <source>
        <dbReference type="SAM" id="MobiDB-lite"/>
    </source>
</evidence>
<accession>A0AAD1TA86</accession>
<dbReference type="GO" id="GO:0005179">
    <property type="term" value="F:hormone activity"/>
    <property type="evidence" value="ECO:0007669"/>
    <property type="project" value="UniProtKB-KW"/>
</dbReference>
<dbReference type="InterPro" id="IPR008983">
    <property type="entry name" value="Tumour_necrosis_fac-like_dom"/>
</dbReference>
<evidence type="ECO:0000256" key="6">
    <source>
        <dbReference type="ARBA" id="ARBA00023180"/>
    </source>
</evidence>
<dbReference type="EMBL" id="OW240921">
    <property type="protein sequence ID" value="CAH2319909.1"/>
    <property type="molecule type" value="Genomic_DNA"/>
</dbReference>
<feature type="region of interest" description="Disordered" evidence="11">
    <location>
        <begin position="85"/>
        <end position="122"/>
    </location>
</feature>
<evidence type="ECO:0000256" key="4">
    <source>
        <dbReference type="ARBA" id="ARBA00022729"/>
    </source>
</evidence>
<protein>
    <recommendedName>
        <fullName evidence="8">Adipolin</fullName>
    </recommendedName>
    <alternativeName>
        <fullName evidence="9">Adipose-derived insulin-sensitizing factor</fullName>
    </alternativeName>
    <alternativeName>
        <fullName evidence="10">Complement C1q tumor necrosis factor-related protein 12</fullName>
    </alternativeName>
</protein>
<keyword evidence="5" id="KW-1015">Disulfide bond</keyword>
<evidence type="ECO:0000259" key="13">
    <source>
        <dbReference type="PROSITE" id="PS50871"/>
    </source>
</evidence>
<dbReference type="PANTHER" id="PTHR24019">
    <property type="entry name" value="ADIPOLIN"/>
    <property type="match status" value="1"/>
</dbReference>
<dbReference type="PANTHER" id="PTHR24019:SF5">
    <property type="entry name" value="ADIPOLIN"/>
    <property type="match status" value="1"/>
</dbReference>
<evidence type="ECO:0000313" key="14">
    <source>
        <dbReference type="EMBL" id="CAH2319909.1"/>
    </source>
</evidence>
<comment type="subcellular location">
    <subcellularLocation>
        <location evidence="1">Secreted</location>
    </subcellularLocation>
</comment>
<dbReference type="Gene3D" id="2.60.120.40">
    <property type="match status" value="1"/>
</dbReference>
<dbReference type="GO" id="GO:0045721">
    <property type="term" value="P:negative regulation of gluconeogenesis"/>
    <property type="evidence" value="ECO:0007669"/>
    <property type="project" value="TreeGrafter"/>
</dbReference>
<evidence type="ECO:0000313" key="15">
    <source>
        <dbReference type="Proteomes" id="UP001295444"/>
    </source>
</evidence>
<feature type="signal peptide" evidence="12">
    <location>
        <begin position="1"/>
        <end position="15"/>
    </location>
</feature>
<dbReference type="SUPFAM" id="SSF49842">
    <property type="entry name" value="TNF-like"/>
    <property type="match status" value="1"/>
</dbReference>
<comment type="similarity">
    <text evidence="7">Belongs to the adipolin/erythroferrone family.</text>
</comment>
<dbReference type="Gene3D" id="1.20.5.320">
    <property type="entry name" value="6-Phosphogluconate Dehydrogenase, domain 3"/>
    <property type="match status" value="1"/>
</dbReference>
<sequence>MMKCWISLLVATVLCQQLTVFRVLANKKERKKAKEAHQFTEPFNVTLSNSEEFDELEKLSESPDPEIADPRKTWMRFIHRTEDGANAKKKCKGKDKKLRGLSGPPGPPGPQGPPGPPGMPGAEVTHEVLLQEFKQMLKEATERRLSAGDIPEDASEIPPVVLPVEDLTPYRRVDEAFHCRLKGPVIVDKKTLVELQNFQTPTSKGSFLRGSGLNLATGRFTASVPGIYQFSAHVHIDHSEMKSKGQLRPRDNVRVLICIESLCHRYTSLEVIAGMESNSKVFTVHVQGLLQLQSGQYTSIFVDNSAGAPITVQNGSDFMGILMGI</sequence>
<keyword evidence="3" id="KW-0372">Hormone</keyword>
<evidence type="ECO:0000256" key="10">
    <source>
        <dbReference type="ARBA" id="ARBA00082819"/>
    </source>
</evidence>
<dbReference type="GO" id="GO:0046628">
    <property type="term" value="P:positive regulation of insulin receptor signaling pathway"/>
    <property type="evidence" value="ECO:0007669"/>
    <property type="project" value="TreeGrafter"/>
</dbReference>
<feature type="compositionally biased region" description="Pro residues" evidence="11">
    <location>
        <begin position="104"/>
        <end position="119"/>
    </location>
</feature>
<evidence type="ECO:0000256" key="7">
    <source>
        <dbReference type="ARBA" id="ARBA00038198"/>
    </source>
</evidence>
<keyword evidence="15" id="KW-1185">Reference proteome</keyword>
<proteinExistence type="inferred from homology"/>
<gene>
    <name evidence="14" type="ORF">PECUL_23A030004</name>
</gene>
<organism evidence="14 15">
    <name type="scientific">Pelobates cultripes</name>
    <name type="common">Western spadefoot toad</name>
    <dbReference type="NCBI Taxonomy" id="61616"/>
    <lineage>
        <taxon>Eukaryota</taxon>
        <taxon>Metazoa</taxon>
        <taxon>Chordata</taxon>
        <taxon>Craniata</taxon>
        <taxon>Vertebrata</taxon>
        <taxon>Euteleostomi</taxon>
        <taxon>Amphibia</taxon>
        <taxon>Batrachia</taxon>
        <taxon>Anura</taxon>
        <taxon>Pelobatoidea</taxon>
        <taxon>Pelobatidae</taxon>
        <taxon>Pelobates</taxon>
    </lineage>
</organism>
<feature type="compositionally biased region" description="Basic residues" evidence="11">
    <location>
        <begin position="87"/>
        <end position="99"/>
    </location>
</feature>
<dbReference type="InterPro" id="IPR001073">
    <property type="entry name" value="C1q_dom"/>
</dbReference>
<keyword evidence="6" id="KW-0325">Glycoprotein</keyword>
<evidence type="ECO:0000256" key="12">
    <source>
        <dbReference type="SAM" id="SignalP"/>
    </source>
</evidence>